<organism evidence="2 3">
    <name type="scientific">Rickettsia slovaca (strain 13-B)</name>
    <dbReference type="NCBI Taxonomy" id="941638"/>
    <lineage>
        <taxon>Bacteria</taxon>
        <taxon>Pseudomonadati</taxon>
        <taxon>Pseudomonadota</taxon>
        <taxon>Alphaproteobacteria</taxon>
        <taxon>Rickettsiales</taxon>
        <taxon>Rickettsiaceae</taxon>
        <taxon>Rickettsieae</taxon>
        <taxon>Rickettsia</taxon>
        <taxon>spotted fever group</taxon>
    </lineage>
</organism>
<dbReference type="Pfam" id="PF01370">
    <property type="entry name" value="Epimerase"/>
    <property type="match status" value="1"/>
</dbReference>
<dbReference type="EMBL" id="CP002428">
    <property type="protein sequence ID" value="AEV92578.1"/>
    <property type="molecule type" value="Genomic_DNA"/>
</dbReference>
<sequence>MRILVTGANGFIGSYITAELLKNNYKVICCVRDVESTRKNSLLQK</sequence>
<dbReference type="InterPro" id="IPR036291">
    <property type="entry name" value="NAD(P)-bd_dom_sf"/>
</dbReference>
<evidence type="ECO:0000259" key="1">
    <source>
        <dbReference type="Pfam" id="PF01370"/>
    </source>
</evidence>
<feature type="domain" description="NAD-dependent epimerase/dehydratase" evidence="1">
    <location>
        <begin position="3"/>
        <end position="38"/>
    </location>
</feature>
<evidence type="ECO:0000313" key="3">
    <source>
        <dbReference type="Proteomes" id="UP000005443"/>
    </source>
</evidence>
<protein>
    <submittedName>
        <fullName evidence="2">Oxidoreductase protein</fullName>
    </submittedName>
</protein>
<evidence type="ECO:0000313" key="2">
    <source>
        <dbReference type="EMBL" id="AEV92578.1"/>
    </source>
</evidence>
<reference evidence="2 3" key="1">
    <citation type="journal article" date="2012" name="J. Bacteriol.">
        <title>Complete genome sequence of Rickettsia slovaca, the agent of tick-borne lymphadenitis.</title>
        <authorList>
            <person name="Fournier P.E."/>
            <person name="El Karkouri K."/>
            <person name="Robert C."/>
            <person name="Medigue C."/>
            <person name="Raoult D."/>
        </authorList>
    </citation>
    <scope>NUCLEOTIDE SEQUENCE [LARGE SCALE GENOMIC DNA]</scope>
    <source>
        <strain evidence="2 3">13-B</strain>
    </source>
</reference>
<dbReference type="Proteomes" id="UP000005443">
    <property type="component" value="Chromosome"/>
</dbReference>
<dbReference type="SUPFAM" id="SSF51735">
    <property type="entry name" value="NAD(P)-binding Rossmann-fold domains"/>
    <property type="match status" value="1"/>
</dbReference>
<dbReference type="Gene3D" id="3.40.50.720">
    <property type="entry name" value="NAD(P)-binding Rossmann-like Domain"/>
    <property type="match status" value="1"/>
</dbReference>
<name>A0ABM5MQP1_RICS1</name>
<keyword evidence="3" id="KW-1185">Reference proteome</keyword>
<dbReference type="InterPro" id="IPR001509">
    <property type="entry name" value="Epimerase_deHydtase"/>
</dbReference>
<accession>A0ABM5MQP1</accession>
<gene>
    <name evidence="2" type="ordered locus">Rsl_1231</name>
</gene>
<proteinExistence type="predicted"/>